<dbReference type="AlphaFoldDB" id="A0A7J7NBH6"/>
<dbReference type="EMBL" id="JACGCM010000938">
    <property type="protein sequence ID" value="KAF6164208.1"/>
    <property type="molecule type" value="Genomic_DNA"/>
</dbReference>
<evidence type="ECO:0000256" key="1">
    <source>
        <dbReference type="SAM" id="MobiDB-lite"/>
    </source>
</evidence>
<evidence type="ECO:0000313" key="2">
    <source>
        <dbReference type="EMBL" id="KAF6164208.1"/>
    </source>
</evidence>
<name>A0A7J7NBH6_9MAGN</name>
<sequence length="110" mass="12459">MTSTYYIRQHNKHSFNQQNILPKYLTSTSLHLKHLLFINPSLPLHLPSSLTTLLESTCYHNVQKDAKTEVSHKTQTSPQPPSPLPRSSLHNPVPQDHQNVIPCSENQSIG</sequence>
<comment type="caution">
    <text evidence="2">The sequence shown here is derived from an EMBL/GenBank/DDBJ whole genome shotgun (WGS) entry which is preliminary data.</text>
</comment>
<organism evidence="2 3">
    <name type="scientific">Kingdonia uniflora</name>
    <dbReference type="NCBI Taxonomy" id="39325"/>
    <lineage>
        <taxon>Eukaryota</taxon>
        <taxon>Viridiplantae</taxon>
        <taxon>Streptophyta</taxon>
        <taxon>Embryophyta</taxon>
        <taxon>Tracheophyta</taxon>
        <taxon>Spermatophyta</taxon>
        <taxon>Magnoliopsida</taxon>
        <taxon>Ranunculales</taxon>
        <taxon>Circaeasteraceae</taxon>
        <taxon>Kingdonia</taxon>
    </lineage>
</organism>
<evidence type="ECO:0000313" key="3">
    <source>
        <dbReference type="Proteomes" id="UP000541444"/>
    </source>
</evidence>
<protein>
    <submittedName>
        <fullName evidence="2">Uncharacterized protein</fullName>
    </submittedName>
</protein>
<reference evidence="2 3" key="1">
    <citation type="journal article" date="2020" name="IScience">
        <title>Genome Sequencing of the Endangered Kingdonia uniflora (Circaeasteraceae, Ranunculales) Reveals Potential Mechanisms of Evolutionary Specialization.</title>
        <authorList>
            <person name="Sun Y."/>
            <person name="Deng T."/>
            <person name="Zhang A."/>
            <person name="Moore M.J."/>
            <person name="Landis J.B."/>
            <person name="Lin N."/>
            <person name="Zhang H."/>
            <person name="Zhang X."/>
            <person name="Huang J."/>
            <person name="Zhang X."/>
            <person name="Sun H."/>
            <person name="Wang H."/>
        </authorList>
    </citation>
    <scope>NUCLEOTIDE SEQUENCE [LARGE SCALE GENOMIC DNA]</scope>
    <source>
        <strain evidence="2">TB1705</strain>
        <tissue evidence="2">Leaf</tissue>
    </source>
</reference>
<proteinExistence type="predicted"/>
<accession>A0A7J7NBH6</accession>
<keyword evidence="3" id="KW-1185">Reference proteome</keyword>
<dbReference type="Proteomes" id="UP000541444">
    <property type="component" value="Unassembled WGS sequence"/>
</dbReference>
<gene>
    <name evidence="2" type="ORF">GIB67_010178</name>
</gene>
<feature type="region of interest" description="Disordered" evidence="1">
    <location>
        <begin position="64"/>
        <end position="110"/>
    </location>
</feature>